<accession>A0ABD5ZNH3</accession>
<feature type="transmembrane region" description="Helical" evidence="1">
    <location>
        <begin position="55"/>
        <end position="80"/>
    </location>
</feature>
<keyword evidence="3" id="KW-1185">Reference proteome</keyword>
<keyword evidence="1" id="KW-0812">Transmembrane</keyword>
<sequence length="86" mass="8751">MSQEPPERPGTARFAAALGVRRNAAVGFALGALVAVFLTYGAVTGPQDAYSDAAYVALGFVLAVGTGLLATLLLTVVSAVRLARET</sequence>
<dbReference type="Proteomes" id="UP001596398">
    <property type="component" value="Unassembled WGS sequence"/>
</dbReference>
<keyword evidence="1" id="KW-0472">Membrane</keyword>
<dbReference type="InterPro" id="IPR055958">
    <property type="entry name" value="DUF7536"/>
</dbReference>
<dbReference type="AlphaFoldDB" id="A0ABD5ZNH3"/>
<protein>
    <submittedName>
        <fullName evidence="2">Uncharacterized protein</fullName>
    </submittedName>
</protein>
<organism evidence="2 3">
    <name type="scientific">Halosegnis marinus</name>
    <dbReference type="NCBI Taxonomy" id="3034023"/>
    <lineage>
        <taxon>Archaea</taxon>
        <taxon>Methanobacteriati</taxon>
        <taxon>Methanobacteriota</taxon>
        <taxon>Stenosarchaea group</taxon>
        <taxon>Halobacteria</taxon>
        <taxon>Halobacteriales</taxon>
        <taxon>Natronomonadaceae</taxon>
        <taxon>Halosegnis</taxon>
    </lineage>
</organism>
<proteinExistence type="predicted"/>
<comment type="caution">
    <text evidence="2">The sequence shown here is derived from an EMBL/GenBank/DDBJ whole genome shotgun (WGS) entry which is preliminary data.</text>
</comment>
<dbReference type="EMBL" id="JBHTAP010000001">
    <property type="protein sequence ID" value="MFC7235127.1"/>
    <property type="molecule type" value="Genomic_DNA"/>
</dbReference>
<dbReference type="Pfam" id="PF24380">
    <property type="entry name" value="DUF7536"/>
    <property type="match status" value="1"/>
</dbReference>
<feature type="transmembrane region" description="Helical" evidence="1">
    <location>
        <begin position="23"/>
        <end position="43"/>
    </location>
</feature>
<reference evidence="2 3" key="1">
    <citation type="journal article" date="2019" name="Int. J. Syst. Evol. Microbiol.">
        <title>The Global Catalogue of Microorganisms (GCM) 10K type strain sequencing project: providing services to taxonomists for standard genome sequencing and annotation.</title>
        <authorList>
            <consortium name="The Broad Institute Genomics Platform"/>
            <consortium name="The Broad Institute Genome Sequencing Center for Infectious Disease"/>
            <person name="Wu L."/>
            <person name="Ma J."/>
        </authorList>
    </citation>
    <scope>NUCLEOTIDE SEQUENCE [LARGE SCALE GENOMIC DNA]</scope>
    <source>
        <strain evidence="2 3">DT85</strain>
    </source>
</reference>
<gene>
    <name evidence="2" type="ORF">ACFQJ4_07335</name>
</gene>
<evidence type="ECO:0000256" key="1">
    <source>
        <dbReference type="SAM" id="Phobius"/>
    </source>
</evidence>
<name>A0ABD5ZNH3_9EURY</name>
<evidence type="ECO:0000313" key="3">
    <source>
        <dbReference type="Proteomes" id="UP001596398"/>
    </source>
</evidence>
<keyword evidence="1" id="KW-1133">Transmembrane helix</keyword>
<dbReference type="RefSeq" id="WP_276236150.1">
    <property type="nucleotide sequence ID" value="NZ_CP119802.1"/>
</dbReference>
<evidence type="ECO:0000313" key="2">
    <source>
        <dbReference type="EMBL" id="MFC7235127.1"/>
    </source>
</evidence>
<dbReference type="GeneID" id="79266810"/>